<evidence type="ECO:0000313" key="7">
    <source>
        <dbReference type="EMBL" id="MFB9681864.1"/>
    </source>
</evidence>
<feature type="domain" description="HTH lysR-type" evidence="6">
    <location>
        <begin position="1"/>
        <end position="59"/>
    </location>
</feature>
<reference evidence="7 8" key="1">
    <citation type="submission" date="2024-09" db="EMBL/GenBank/DDBJ databases">
        <authorList>
            <person name="Sun Q."/>
            <person name="Mori K."/>
        </authorList>
    </citation>
    <scope>NUCLEOTIDE SEQUENCE [LARGE SCALE GENOMIC DNA]</scope>
    <source>
        <strain evidence="7 8">JCM 3028</strain>
    </source>
</reference>
<dbReference type="EMBL" id="JBHMBS010000040">
    <property type="protein sequence ID" value="MFB9681864.1"/>
    <property type="molecule type" value="Genomic_DNA"/>
</dbReference>
<sequence length="332" mass="36061">MDLSRHLRHFIVVAEELHFGRAAEVLGIAQPPLSQSIQRLERELGAELFDRSRRQIELTMAGRLLVGEARRFLAGEERLRATMRQAGDGELGTLRVGVPPEIPAVTLHALLRHVTEETPGLRLELHELTTPEQLRRLTSAQLDAGLVHHPVGVPGLRSGPVVEIPLGVVLPRTSPLVLTRPGARPGSRSWEIALADLAGHDLVVFPRETSPAWYDRMLDACRAGGFSPVRLQHARNPEFLLGLVLAGHGVAFEQEAIARREPRLAWRPLAGAPLRRGICVAWPERPAHPAAARFAALAAGVLARDVTAGTSQAAPGTSPSPTPRPWSVVYAP</sequence>
<dbReference type="InterPro" id="IPR036390">
    <property type="entry name" value="WH_DNA-bd_sf"/>
</dbReference>
<keyword evidence="3" id="KW-0238">DNA-binding</keyword>
<evidence type="ECO:0000256" key="5">
    <source>
        <dbReference type="SAM" id="MobiDB-lite"/>
    </source>
</evidence>
<evidence type="ECO:0000256" key="4">
    <source>
        <dbReference type="ARBA" id="ARBA00023163"/>
    </source>
</evidence>
<evidence type="ECO:0000256" key="3">
    <source>
        <dbReference type="ARBA" id="ARBA00023125"/>
    </source>
</evidence>
<dbReference type="PROSITE" id="PS50931">
    <property type="entry name" value="HTH_LYSR"/>
    <property type="match status" value="1"/>
</dbReference>
<proteinExistence type="inferred from homology"/>
<evidence type="ECO:0000256" key="1">
    <source>
        <dbReference type="ARBA" id="ARBA00009437"/>
    </source>
</evidence>
<evidence type="ECO:0000259" key="6">
    <source>
        <dbReference type="PROSITE" id="PS50931"/>
    </source>
</evidence>
<dbReference type="RefSeq" id="WP_386163238.1">
    <property type="nucleotide sequence ID" value="NZ_JBHMBS010000040.1"/>
</dbReference>
<dbReference type="PANTHER" id="PTHR30346">
    <property type="entry name" value="TRANSCRIPTIONAL DUAL REGULATOR HCAR-RELATED"/>
    <property type="match status" value="1"/>
</dbReference>
<dbReference type="Pfam" id="PF03466">
    <property type="entry name" value="LysR_substrate"/>
    <property type="match status" value="1"/>
</dbReference>
<dbReference type="Gene3D" id="1.10.10.10">
    <property type="entry name" value="Winged helix-like DNA-binding domain superfamily/Winged helix DNA-binding domain"/>
    <property type="match status" value="1"/>
</dbReference>
<dbReference type="SUPFAM" id="SSF46785">
    <property type="entry name" value="Winged helix' DNA-binding domain"/>
    <property type="match status" value="1"/>
</dbReference>
<evidence type="ECO:0000313" key="8">
    <source>
        <dbReference type="Proteomes" id="UP001589610"/>
    </source>
</evidence>
<keyword evidence="4" id="KW-0804">Transcription</keyword>
<gene>
    <name evidence="7" type="ORF">ACFFRH_40870</name>
</gene>
<dbReference type="CDD" id="cd08414">
    <property type="entry name" value="PBP2_LTTR_aromatics_like"/>
    <property type="match status" value="1"/>
</dbReference>
<name>A0ABV5TS71_9ACTN</name>
<dbReference type="Pfam" id="PF00126">
    <property type="entry name" value="HTH_1"/>
    <property type="match status" value="1"/>
</dbReference>
<feature type="region of interest" description="Disordered" evidence="5">
    <location>
        <begin position="309"/>
        <end position="332"/>
    </location>
</feature>
<protein>
    <submittedName>
        <fullName evidence="7">LysR family transcriptional regulator</fullName>
    </submittedName>
</protein>
<dbReference type="PANTHER" id="PTHR30346:SF0">
    <property type="entry name" value="HCA OPERON TRANSCRIPTIONAL ACTIVATOR HCAR"/>
    <property type="match status" value="1"/>
</dbReference>
<organism evidence="7 8">
    <name type="scientific">Streptosporangium vulgare</name>
    <dbReference type="NCBI Taxonomy" id="46190"/>
    <lineage>
        <taxon>Bacteria</taxon>
        <taxon>Bacillati</taxon>
        <taxon>Actinomycetota</taxon>
        <taxon>Actinomycetes</taxon>
        <taxon>Streptosporangiales</taxon>
        <taxon>Streptosporangiaceae</taxon>
        <taxon>Streptosporangium</taxon>
    </lineage>
</organism>
<comment type="caution">
    <text evidence="7">The sequence shown here is derived from an EMBL/GenBank/DDBJ whole genome shotgun (WGS) entry which is preliminary data.</text>
</comment>
<dbReference type="Proteomes" id="UP001589610">
    <property type="component" value="Unassembled WGS sequence"/>
</dbReference>
<dbReference type="PRINTS" id="PR00039">
    <property type="entry name" value="HTHLYSR"/>
</dbReference>
<dbReference type="InterPro" id="IPR000847">
    <property type="entry name" value="LysR_HTH_N"/>
</dbReference>
<evidence type="ECO:0000256" key="2">
    <source>
        <dbReference type="ARBA" id="ARBA00023015"/>
    </source>
</evidence>
<keyword evidence="8" id="KW-1185">Reference proteome</keyword>
<keyword evidence="2" id="KW-0805">Transcription regulation</keyword>
<dbReference type="InterPro" id="IPR005119">
    <property type="entry name" value="LysR_subst-bd"/>
</dbReference>
<dbReference type="Gene3D" id="3.40.190.10">
    <property type="entry name" value="Periplasmic binding protein-like II"/>
    <property type="match status" value="2"/>
</dbReference>
<dbReference type="InterPro" id="IPR036388">
    <property type="entry name" value="WH-like_DNA-bd_sf"/>
</dbReference>
<dbReference type="SUPFAM" id="SSF53850">
    <property type="entry name" value="Periplasmic binding protein-like II"/>
    <property type="match status" value="1"/>
</dbReference>
<comment type="similarity">
    <text evidence="1">Belongs to the LysR transcriptional regulatory family.</text>
</comment>
<accession>A0ABV5TS71</accession>